<dbReference type="AlphaFoldDB" id="A0A2H0RMA9"/>
<dbReference type="Gene3D" id="1.10.10.580">
    <property type="entry name" value="Structural maintenance of chromosome 1. Chain E"/>
    <property type="match status" value="1"/>
</dbReference>
<dbReference type="InterPro" id="IPR003768">
    <property type="entry name" value="ScpA"/>
</dbReference>
<dbReference type="Gene3D" id="6.10.250.2410">
    <property type="match status" value="1"/>
</dbReference>
<dbReference type="EMBL" id="PCYM01000005">
    <property type="protein sequence ID" value="PIR47577.1"/>
    <property type="molecule type" value="Genomic_DNA"/>
</dbReference>
<name>A0A2H0RMA9_9BACT</name>
<sequence>MRNEYAVNIEVFQGPLSVLLELIEKQTLEISNVSLGSITEDFLRHIEQVEEIAPHEVADFLLVAGRLLYLKSKLLLPGLAIEEDEDVDLTGQLKLYQRFAEAATIIADRAASQRVAYTAPRLKIEIPAFSPPTLTAEELAAAVRALTERVKPYVDLPEKMLQRTVTVEEKIEQLKARIQQEATIYFHDVTQRGSKSDIVASFLALLELLKQDILRVEQKGHFDDISITRV</sequence>
<dbReference type="Pfam" id="PF02616">
    <property type="entry name" value="SMC_ScpA"/>
    <property type="match status" value="1"/>
</dbReference>
<organism evidence="2 3">
    <name type="scientific">Candidatus Uhrbacteria bacterium CG10_big_fil_rev_8_21_14_0_10_50_16</name>
    <dbReference type="NCBI Taxonomy" id="1975039"/>
    <lineage>
        <taxon>Bacteria</taxon>
        <taxon>Candidatus Uhriibacteriota</taxon>
    </lineage>
</organism>
<evidence type="ECO:0000256" key="1">
    <source>
        <dbReference type="ARBA" id="ARBA00044777"/>
    </source>
</evidence>
<gene>
    <name evidence="2" type="ORF">COV06_02740</name>
</gene>
<accession>A0A2H0RMA9</accession>
<protein>
    <recommendedName>
        <fullName evidence="1">Segregation and condensation protein A</fullName>
    </recommendedName>
</protein>
<evidence type="ECO:0000313" key="3">
    <source>
        <dbReference type="Proteomes" id="UP000230084"/>
    </source>
</evidence>
<dbReference type="PANTHER" id="PTHR33969">
    <property type="entry name" value="SEGREGATION AND CONDENSATION PROTEIN A"/>
    <property type="match status" value="1"/>
</dbReference>
<dbReference type="InterPro" id="IPR023093">
    <property type="entry name" value="ScpA-like_C"/>
</dbReference>
<dbReference type="PANTHER" id="PTHR33969:SF2">
    <property type="entry name" value="SEGREGATION AND CONDENSATION PROTEIN A"/>
    <property type="match status" value="1"/>
</dbReference>
<reference evidence="2 3" key="1">
    <citation type="submission" date="2017-09" db="EMBL/GenBank/DDBJ databases">
        <title>Depth-based differentiation of microbial function through sediment-hosted aquifers and enrichment of novel symbionts in the deep terrestrial subsurface.</title>
        <authorList>
            <person name="Probst A.J."/>
            <person name="Ladd B."/>
            <person name="Jarett J.K."/>
            <person name="Geller-Mcgrath D.E."/>
            <person name="Sieber C.M."/>
            <person name="Emerson J.B."/>
            <person name="Anantharaman K."/>
            <person name="Thomas B.C."/>
            <person name="Malmstrom R."/>
            <person name="Stieglmeier M."/>
            <person name="Klingl A."/>
            <person name="Woyke T."/>
            <person name="Ryan C.M."/>
            <person name="Banfield J.F."/>
        </authorList>
    </citation>
    <scope>NUCLEOTIDE SEQUENCE [LARGE SCALE GENOMIC DNA]</scope>
    <source>
        <strain evidence="2">CG10_big_fil_rev_8_21_14_0_10_50_16</strain>
    </source>
</reference>
<comment type="caution">
    <text evidence="2">The sequence shown here is derived from an EMBL/GenBank/DDBJ whole genome shotgun (WGS) entry which is preliminary data.</text>
</comment>
<dbReference type="Proteomes" id="UP000230084">
    <property type="component" value="Unassembled WGS sequence"/>
</dbReference>
<evidence type="ECO:0000313" key="2">
    <source>
        <dbReference type="EMBL" id="PIR47577.1"/>
    </source>
</evidence>
<proteinExistence type="predicted"/>